<organism evidence="2">
    <name type="scientific">Aspergillus arachidicola</name>
    <dbReference type="NCBI Taxonomy" id="656916"/>
    <lineage>
        <taxon>Eukaryota</taxon>
        <taxon>Fungi</taxon>
        <taxon>Dikarya</taxon>
        <taxon>Ascomycota</taxon>
        <taxon>Pezizomycotina</taxon>
        <taxon>Eurotiomycetes</taxon>
        <taxon>Eurotiomycetidae</taxon>
        <taxon>Eurotiales</taxon>
        <taxon>Aspergillaceae</taxon>
        <taxon>Aspergillus</taxon>
        <taxon>Aspergillus subgen. Circumdati</taxon>
    </lineage>
</organism>
<protein>
    <submittedName>
        <fullName evidence="2">Uncharacterized protein</fullName>
    </submittedName>
</protein>
<evidence type="ECO:0000313" key="2">
    <source>
        <dbReference type="EMBL" id="KAE8342947.1"/>
    </source>
</evidence>
<feature type="transmembrane region" description="Helical" evidence="1">
    <location>
        <begin position="20"/>
        <end position="40"/>
    </location>
</feature>
<gene>
    <name evidence="2" type="ORF">BDV24DRAFT_40210</name>
</gene>
<evidence type="ECO:0000256" key="1">
    <source>
        <dbReference type="SAM" id="Phobius"/>
    </source>
</evidence>
<keyword evidence="1" id="KW-1133">Transmembrane helix</keyword>
<keyword evidence="1" id="KW-0812">Transmembrane</keyword>
<name>A0A5N6YBU0_9EURO</name>
<sequence length="158" mass="17379">MWLLMEINDTQLNISAVHLSFSLPLSLPLPAFFFLFLSVFDNILRGFALQGGAQGEDHALKPFSQRKDKLCISCDISRGLRPFSIQPVRWTSVSNGGICSVTTPPPLRSGLTVFFLSTYTVTDLSCFWQGQCLLLDTGVVLDGSTSVSVWETDNSQAN</sequence>
<dbReference type="EMBL" id="ML737132">
    <property type="protein sequence ID" value="KAE8342947.1"/>
    <property type="molecule type" value="Genomic_DNA"/>
</dbReference>
<reference evidence="2" key="1">
    <citation type="submission" date="2019-04" db="EMBL/GenBank/DDBJ databases">
        <title>Friends and foes A comparative genomics study of 23 Aspergillus species from section Flavi.</title>
        <authorList>
            <consortium name="DOE Joint Genome Institute"/>
            <person name="Kjaerbolling I."/>
            <person name="Vesth T."/>
            <person name="Frisvad J.C."/>
            <person name="Nybo J.L."/>
            <person name="Theobald S."/>
            <person name="Kildgaard S."/>
            <person name="Isbrandt T."/>
            <person name="Kuo A."/>
            <person name="Sato A."/>
            <person name="Lyhne E.K."/>
            <person name="Kogle M.E."/>
            <person name="Wiebenga A."/>
            <person name="Kun R.S."/>
            <person name="Lubbers R.J."/>
            <person name="Makela M.R."/>
            <person name="Barry K."/>
            <person name="Chovatia M."/>
            <person name="Clum A."/>
            <person name="Daum C."/>
            <person name="Haridas S."/>
            <person name="He G."/>
            <person name="LaButti K."/>
            <person name="Lipzen A."/>
            <person name="Mondo S."/>
            <person name="Riley R."/>
            <person name="Salamov A."/>
            <person name="Simmons B.A."/>
            <person name="Magnuson J.K."/>
            <person name="Henrissat B."/>
            <person name="Mortensen U.H."/>
            <person name="Larsen T.O."/>
            <person name="Devries R.P."/>
            <person name="Grigoriev I.V."/>
            <person name="Machida M."/>
            <person name="Baker S.E."/>
            <person name="Andersen M.R."/>
        </authorList>
    </citation>
    <scope>NUCLEOTIDE SEQUENCE</scope>
    <source>
        <strain evidence="2">CBS 117612</strain>
    </source>
</reference>
<proteinExistence type="predicted"/>
<dbReference type="AlphaFoldDB" id="A0A5N6YBU0"/>
<accession>A0A5N6YBU0</accession>
<keyword evidence="1" id="KW-0472">Membrane</keyword>
<dbReference type="Proteomes" id="UP000325558">
    <property type="component" value="Unassembled WGS sequence"/>
</dbReference>